<dbReference type="Gene3D" id="2.60.120.260">
    <property type="entry name" value="Galactose-binding domain-like"/>
    <property type="match status" value="1"/>
</dbReference>
<gene>
    <name evidence="11" type="ORF">DW027_22505</name>
    <name evidence="10" type="ORF">DW075_00350</name>
    <name evidence="9" type="ORF">DXD03_03465</name>
</gene>
<keyword evidence="3 7" id="KW-0378">Hydrolase</keyword>
<evidence type="ECO:0000313" key="14">
    <source>
        <dbReference type="Proteomes" id="UP000285503"/>
    </source>
</evidence>
<dbReference type="RefSeq" id="WP_117683370.1">
    <property type="nucleotide sequence ID" value="NZ_JAASHA010000017.1"/>
</dbReference>
<dbReference type="EMBL" id="QROO01000038">
    <property type="protein sequence ID" value="RHL33298.1"/>
    <property type="molecule type" value="Genomic_DNA"/>
</dbReference>
<evidence type="ECO:0000256" key="8">
    <source>
        <dbReference type="SAM" id="SignalP"/>
    </source>
</evidence>
<dbReference type="GO" id="GO:0045493">
    <property type="term" value="P:xylan catabolic process"/>
    <property type="evidence" value="ECO:0007669"/>
    <property type="project" value="UniProtKB-KW"/>
</dbReference>
<evidence type="ECO:0000256" key="2">
    <source>
        <dbReference type="ARBA" id="ARBA00022651"/>
    </source>
</evidence>
<evidence type="ECO:0000313" key="9">
    <source>
        <dbReference type="EMBL" id="RGK66343.1"/>
    </source>
</evidence>
<dbReference type="Gene3D" id="2.115.10.20">
    <property type="entry name" value="Glycosyl hydrolase domain, family 43"/>
    <property type="match status" value="1"/>
</dbReference>
<evidence type="ECO:0000313" key="10">
    <source>
        <dbReference type="EMBL" id="RHK30027.1"/>
    </source>
</evidence>
<evidence type="ECO:0000256" key="6">
    <source>
        <dbReference type="PIRSR" id="PIRSR606710-2"/>
    </source>
</evidence>
<comment type="similarity">
    <text evidence="1 7">Belongs to the glycosyl hydrolase 43 family.</text>
</comment>
<keyword evidence="5 7" id="KW-0326">Glycosidase</keyword>
<dbReference type="InterPro" id="IPR023296">
    <property type="entry name" value="Glyco_hydro_beta-prop_sf"/>
</dbReference>
<proteinExistence type="inferred from homology"/>
<sequence>MRRMIALVMSVVSCGMVLAQNYGDKPAGEGFDQNRRGKGNFNYPVSKKMSNPLFVEFDSPMYGRDDVGPLYTADASAHVWNIDGEDVLFIYASHDMEPARGCDRMDRYHVFSTRDMQTWTDHGEILNADDVRRQSGIGSDGFMWAPDCAYNPIDKMYYFYFPHPESNETWNTSWRIGVCTSKHPDRDFKFIGWIDGMPPYIDPCVFVDDDGQPYIYNGGSAKCFGGKLKRDDWTKLDGEMQPMIGLEDFHEATWIHRHKGKYYLSYSDNNNGREGNHMCYAMSDSPLGPWKSMGIYMYPTGYETNHGSIVEFKGKYYAFYHTGNYSGRGNLRSVCVDELEYNPDGTIKIVQNYGKPYRKVKLKSDRKTLVEAEHYNKGGYHYGYFKSPASSSCGNNRKLRQKDVQMSIQTDDDRTYLKRMCASEWTRYTVAVEDSLLWQAALWVRNTGNKPAKIRLSSNGHNVSGELTVENDGWHEIVIPPFSLPKGNQYLEFRVDDGAVDFDSMTISPIETQ</sequence>
<dbReference type="Proteomes" id="UP000285503">
    <property type="component" value="Unassembled WGS sequence"/>
</dbReference>
<evidence type="ECO:0000256" key="3">
    <source>
        <dbReference type="ARBA" id="ARBA00022801"/>
    </source>
</evidence>
<accession>A0A3E4NMF5</accession>
<dbReference type="GO" id="GO:0004553">
    <property type="term" value="F:hydrolase activity, hydrolyzing O-glycosyl compounds"/>
    <property type="evidence" value="ECO:0007669"/>
    <property type="project" value="InterPro"/>
</dbReference>
<dbReference type="EMBL" id="QSQU01000004">
    <property type="protein sequence ID" value="RGK66343.1"/>
    <property type="molecule type" value="Genomic_DNA"/>
</dbReference>
<dbReference type="InterPro" id="IPR008979">
    <property type="entry name" value="Galactose-bd-like_sf"/>
</dbReference>
<keyword evidence="2" id="KW-0624">Polysaccharide degradation</keyword>
<feature type="chain" id="PRO_5036080771" description="Family 43 glycosylhydrolase" evidence="8">
    <location>
        <begin position="20"/>
        <end position="513"/>
    </location>
</feature>
<evidence type="ECO:0000313" key="12">
    <source>
        <dbReference type="Proteomes" id="UP000261210"/>
    </source>
</evidence>
<dbReference type="EMBL" id="QRNE01000001">
    <property type="protein sequence ID" value="RHK30027.1"/>
    <property type="molecule type" value="Genomic_DNA"/>
</dbReference>
<evidence type="ECO:0000256" key="1">
    <source>
        <dbReference type="ARBA" id="ARBA00009865"/>
    </source>
</evidence>
<dbReference type="Proteomes" id="UP000261210">
    <property type="component" value="Unassembled WGS sequence"/>
</dbReference>
<dbReference type="SUPFAM" id="SSF49785">
    <property type="entry name" value="Galactose-binding domain-like"/>
    <property type="match status" value="1"/>
</dbReference>
<keyword evidence="2" id="KW-0858">Xylan degradation</keyword>
<feature type="site" description="Important for catalytic activity, responsible for pKa modulation of the active site Glu and correct orientation of both the proton donor and substrate" evidence="6">
    <location>
        <position position="202"/>
    </location>
</feature>
<dbReference type="Pfam" id="PF04616">
    <property type="entry name" value="Glyco_hydro_43"/>
    <property type="match status" value="1"/>
</dbReference>
<keyword evidence="4" id="KW-0119">Carbohydrate metabolism</keyword>
<evidence type="ECO:0000313" key="11">
    <source>
        <dbReference type="EMBL" id="RHL33298.1"/>
    </source>
</evidence>
<evidence type="ECO:0000313" key="13">
    <source>
        <dbReference type="Proteomes" id="UP000284495"/>
    </source>
</evidence>
<organism evidence="9 12">
    <name type="scientific">Bacteroides xylanisolvens</name>
    <dbReference type="NCBI Taxonomy" id="371601"/>
    <lineage>
        <taxon>Bacteria</taxon>
        <taxon>Pseudomonadati</taxon>
        <taxon>Bacteroidota</taxon>
        <taxon>Bacteroidia</taxon>
        <taxon>Bacteroidales</taxon>
        <taxon>Bacteroidaceae</taxon>
        <taxon>Bacteroides</taxon>
    </lineage>
</organism>
<evidence type="ECO:0000256" key="5">
    <source>
        <dbReference type="ARBA" id="ARBA00023295"/>
    </source>
</evidence>
<feature type="signal peptide" evidence="8">
    <location>
        <begin position="1"/>
        <end position="19"/>
    </location>
</feature>
<dbReference type="PANTHER" id="PTHR43772">
    <property type="entry name" value="ENDO-1,4-BETA-XYLANASE"/>
    <property type="match status" value="1"/>
</dbReference>
<dbReference type="AlphaFoldDB" id="A0A3E4NMF5"/>
<reference evidence="12 13" key="1">
    <citation type="submission" date="2018-08" db="EMBL/GenBank/DDBJ databases">
        <title>A genome reference for cultivated species of the human gut microbiota.</title>
        <authorList>
            <person name="Zou Y."/>
            <person name="Xue W."/>
            <person name="Luo G."/>
        </authorList>
    </citation>
    <scope>NUCLEOTIDE SEQUENCE [LARGE SCALE GENOMIC DNA]</scope>
    <source>
        <strain evidence="11 13">AF38-2</strain>
        <strain evidence="10 14">AF46-11NS</strain>
        <strain evidence="9 12">TF10-34</strain>
    </source>
</reference>
<dbReference type="InterPro" id="IPR006710">
    <property type="entry name" value="Glyco_hydro_43"/>
</dbReference>
<keyword evidence="8" id="KW-0732">Signal</keyword>
<dbReference type="InterPro" id="IPR052176">
    <property type="entry name" value="Glycosyl_Hydrlase_43_Enz"/>
</dbReference>
<dbReference type="CDD" id="cd08990">
    <property type="entry name" value="GH43_AXH_like"/>
    <property type="match status" value="1"/>
</dbReference>
<evidence type="ECO:0000256" key="7">
    <source>
        <dbReference type="RuleBase" id="RU361187"/>
    </source>
</evidence>
<dbReference type="PANTHER" id="PTHR43772:SF2">
    <property type="entry name" value="PUTATIVE (AFU_ORTHOLOGUE AFUA_2G04480)-RELATED"/>
    <property type="match status" value="1"/>
</dbReference>
<comment type="caution">
    <text evidence="9">The sequence shown here is derived from an EMBL/GenBank/DDBJ whole genome shotgun (WGS) entry which is preliminary data.</text>
</comment>
<protein>
    <recommendedName>
        <fullName evidence="15">Family 43 glycosylhydrolase</fullName>
    </recommendedName>
</protein>
<dbReference type="SUPFAM" id="SSF75005">
    <property type="entry name" value="Arabinanase/levansucrase/invertase"/>
    <property type="match status" value="1"/>
</dbReference>
<dbReference type="Proteomes" id="UP000284495">
    <property type="component" value="Unassembled WGS sequence"/>
</dbReference>
<name>A0A3E4NMF5_9BACE</name>
<evidence type="ECO:0000256" key="4">
    <source>
        <dbReference type="ARBA" id="ARBA00023277"/>
    </source>
</evidence>
<evidence type="ECO:0008006" key="15">
    <source>
        <dbReference type="Google" id="ProtNLM"/>
    </source>
</evidence>